<dbReference type="EMBL" id="CP015378">
    <property type="protein sequence ID" value="ANC78745.1"/>
    <property type="molecule type" value="Genomic_DNA"/>
</dbReference>
<dbReference type="RefSeq" id="WP_066398379.1">
    <property type="nucleotide sequence ID" value="NZ_CP015378.1"/>
</dbReference>
<dbReference type="InterPro" id="IPR050490">
    <property type="entry name" value="Bact_solute-bd_prot1"/>
</dbReference>
<dbReference type="Pfam" id="PF01547">
    <property type="entry name" value="SBP_bac_1"/>
    <property type="match status" value="1"/>
</dbReference>
<reference evidence="1 2" key="1">
    <citation type="submission" date="2016-04" db="EMBL/GenBank/DDBJ databases">
        <title>Complete genome sequence of Fictibacillus phosphorivorans G25-29, a strain toxic to nematodes.</title>
        <authorList>
            <person name="Zheng Z."/>
        </authorList>
    </citation>
    <scope>NUCLEOTIDE SEQUENCE [LARGE SCALE GENOMIC DNA]</scope>
    <source>
        <strain evidence="1 2">G25-29</strain>
    </source>
</reference>
<dbReference type="STRING" id="1221500.ABE65_018850"/>
<organism evidence="1 2">
    <name type="scientific">Fictibacillus phosphorivorans</name>
    <dbReference type="NCBI Taxonomy" id="1221500"/>
    <lineage>
        <taxon>Bacteria</taxon>
        <taxon>Bacillati</taxon>
        <taxon>Bacillota</taxon>
        <taxon>Bacilli</taxon>
        <taxon>Bacillales</taxon>
        <taxon>Fictibacillaceae</taxon>
        <taxon>Fictibacillus</taxon>
    </lineage>
</organism>
<dbReference type="KEGG" id="fpn:ABE65_018850"/>
<accession>A0A168W9P1</accession>
<keyword evidence="2" id="KW-1185">Reference proteome</keyword>
<sequence>MKKHYVTIGIIAILLAGCQKESDSKPQKEEKIEKKVVLDIRNPKVEIASEFEELAKVYEKENPEIDIRIRTVGGAADDYSDLKAELASGKGPDIFTNTGYGNAETWRPYLEDLSKEQWVQEAYPGTLNAIKMDGNVYGMPMNLEGYGFIYNKQLFQRAGIEQVPKTLPQLEKAAVKLEQKGITPFATGYYEDWKLGVHLLNVAFARQKDPDNFIKKLNAGEEQIPDNPLFQDVIDLLDVTLKYGNADPLTTDYNMEVDLFAKGKAAMILQGNWIQPMIDERAPDLDVAFMPIPINDEPTDQLVVSVPNYWVVNKEADARDKKEAKNFLNWMVSSEKGQTFITERFKFIPVFKNIKTEKLGPLAKETIAAYKKGNTLDANWSGFPAGVKEEFGSAMQMYVGKQLTRQQLLREFQLSWDRARKAQE</sequence>
<gene>
    <name evidence="1" type="ORF">ABE65_018850</name>
</gene>
<dbReference type="InterPro" id="IPR006059">
    <property type="entry name" value="SBP"/>
</dbReference>
<name>A0A168W9P1_9BACL</name>
<dbReference type="PANTHER" id="PTHR43649:SF12">
    <property type="entry name" value="DIACETYLCHITOBIOSE BINDING PROTEIN DASA"/>
    <property type="match status" value="1"/>
</dbReference>
<protein>
    <submittedName>
        <fullName evidence="1">ABC transporter substrate-binding protein</fullName>
    </submittedName>
</protein>
<dbReference type="Proteomes" id="UP000076623">
    <property type="component" value="Chromosome"/>
</dbReference>
<dbReference type="SUPFAM" id="SSF53850">
    <property type="entry name" value="Periplasmic binding protein-like II"/>
    <property type="match status" value="1"/>
</dbReference>
<evidence type="ECO:0000313" key="1">
    <source>
        <dbReference type="EMBL" id="ANC78745.1"/>
    </source>
</evidence>
<proteinExistence type="predicted"/>
<dbReference type="AlphaFoldDB" id="A0A168W9P1"/>
<evidence type="ECO:0000313" key="2">
    <source>
        <dbReference type="Proteomes" id="UP000076623"/>
    </source>
</evidence>
<dbReference type="PANTHER" id="PTHR43649">
    <property type="entry name" value="ARABINOSE-BINDING PROTEIN-RELATED"/>
    <property type="match status" value="1"/>
</dbReference>
<dbReference type="Gene3D" id="3.40.190.10">
    <property type="entry name" value="Periplasmic binding protein-like II"/>
    <property type="match status" value="2"/>
</dbReference>
<dbReference type="PROSITE" id="PS51257">
    <property type="entry name" value="PROKAR_LIPOPROTEIN"/>
    <property type="match status" value="1"/>
</dbReference>